<dbReference type="Proteomes" id="UP000247727">
    <property type="component" value="Unassembled WGS sequence"/>
</dbReference>
<keyword evidence="3" id="KW-1185">Reference proteome</keyword>
<dbReference type="AlphaFoldDB" id="A0A318U1J9"/>
<protein>
    <submittedName>
        <fullName evidence="2">Glycosyl transferase family 2</fullName>
    </submittedName>
</protein>
<sequence length="360" mass="41904">MGLTLSQAECDKKGPQGTTGDEGGLGLRQAIKLRRERRQRQWRAFRKRRQLKPVADRTAKIGARDVIVFCTLRNERIRLPYFLRYYRDMRVGHFIFVDNDSDDGSREYLMAQPDCSVWTTKASYKAAAFGIDWLNHLLRKYGTGHWTLTVDPDEFFVYPFCDTRPIDALTDWLDTYHLRSFPAMLLDMYPKGPIDAVPYREGQNPFEIASWFDAGNYMISRNRKLQNLWIQGGPRARVFFADDPLSAPSLNKTPLVKWQRGYVFASSTHMILPRGLNMVYDEWGGEKASGCLLHAKFLSPITAKVAEEMVRREHYAGSREYEAYRDRLSSEPDLWTKWSEKYINWRQLEILGLMSKGNWA</sequence>
<accession>A0A318U1J9</accession>
<proteinExistence type="predicted"/>
<name>A0A318U1J9_9RHOB</name>
<dbReference type="EMBL" id="QJTK01000002">
    <property type="protein sequence ID" value="PYF11840.1"/>
    <property type="molecule type" value="Genomic_DNA"/>
</dbReference>
<reference evidence="2 3" key="1">
    <citation type="submission" date="2018-06" db="EMBL/GenBank/DDBJ databases">
        <title>Genomic Encyclopedia of Type Strains, Phase III (KMG-III): the genomes of soil and plant-associated and newly described type strains.</title>
        <authorList>
            <person name="Whitman W."/>
        </authorList>
    </citation>
    <scope>NUCLEOTIDE SEQUENCE [LARGE SCALE GENOMIC DNA]</scope>
    <source>
        <strain evidence="2 3">JA737</strain>
    </source>
</reference>
<comment type="caution">
    <text evidence="2">The sequence shown here is derived from an EMBL/GenBank/DDBJ whole genome shotgun (WGS) entry which is preliminary data.</text>
</comment>
<dbReference type="Pfam" id="PF13704">
    <property type="entry name" value="Glyco_tranf_2_4"/>
    <property type="match status" value="1"/>
</dbReference>
<gene>
    <name evidence="2" type="ORF">C8J30_102151</name>
</gene>
<evidence type="ECO:0000256" key="1">
    <source>
        <dbReference type="SAM" id="MobiDB-lite"/>
    </source>
</evidence>
<feature type="region of interest" description="Disordered" evidence="1">
    <location>
        <begin position="1"/>
        <end position="25"/>
    </location>
</feature>
<keyword evidence="2" id="KW-0808">Transferase</keyword>
<organism evidence="2 3">
    <name type="scientific">Rhodobacter viridis</name>
    <dbReference type="NCBI Taxonomy" id="1054202"/>
    <lineage>
        <taxon>Bacteria</taxon>
        <taxon>Pseudomonadati</taxon>
        <taxon>Pseudomonadota</taxon>
        <taxon>Alphaproteobacteria</taxon>
        <taxon>Rhodobacterales</taxon>
        <taxon>Rhodobacter group</taxon>
        <taxon>Rhodobacter</taxon>
    </lineage>
</organism>
<dbReference type="GO" id="GO:0016740">
    <property type="term" value="F:transferase activity"/>
    <property type="evidence" value="ECO:0007669"/>
    <property type="project" value="UniProtKB-KW"/>
</dbReference>
<evidence type="ECO:0000313" key="3">
    <source>
        <dbReference type="Proteomes" id="UP000247727"/>
    </source>
</evidence>
<evidence type="ECO:0000313" key="2">
    <source>
        <dbReference type="EMBL" id="PYF11840.1"/>
    </source>
</evidence>